<name>A0ABR1KK61_9PEZI</name>
<sequence>MSSSDIFSDASSQELQSIIYRLLQQHRRNGDRLRSIAIRYHNTHPDARLDQSIPKDLRAESFAKFCPSRGTSQAAPSSPGVEDGQAVLEKARGMLRADPHSISNLRRARQLLRQGAVPLVNACAVVDRLDAATAMVEAVAAERWRRGLDKDVGQEVLETAMVWAWKCAATLPEAHAALRLGRSWRQITLSLFYSRQVRCDLSDCALAHRLGGEVRRGPVRKDMQG</sequence>
<organism evidence="1 2">
    <name type="scientific">Phyllosticta citriasiana</name>
    <dbReference type="NCBI Taxonomy" id="595635"/>
    <lineage>
        <taxon>Eukaryota</taxon>
        <taxon>Fungi</taxon>
        <taxon>Dikarya</taxon>
        <taxon>Ascomycota</taxon>
        <taxon>Pezizomycotina</taxon>
        <taxon>Dothideomycetes</taxon>
        <taxon>Dothideomycetes incertae sedis</taxon>
        <taxon>Botryosphaeriales</taxon>
        <taxon>Phyllostictaceae</taxon>
        <taxon>Phyllosticta</taxon>
    </lineage>
</organism>
<reference evidence="1 2" key="1">
    <citation type="submission" date="2024-04" db="EMBL/GenBank/DDBJ databases">
        <title>Phyllosticta paracitricarpa is synonymous to the EU quarantine fungus P. citricarpa based on phylogenomic analyses.</title>
        <authorList>
            <consortium name="Lawrence Berkeley National Laboratory"/>
            <person name="Van Ingen-Buijs V.A."/>
            <person name="Van Westerhoven A.C."/>
            <person name="Haridas S."/>
            <person name="Skiadas P."/>
            <person name="Martin F."/>
            <person name="Groenewald J.Z."/>
            <person name="Crous P.W."/>
            <person name="Seidl M.F."/>
        </authorList>
    </citation>
    <scope>NUCLEOTIDE SEQUENCE [LARGE SCALE GENOMIC DNA]</scope>
    <source>
        <strain evidence="1 2">CBS 123371</strain>
    </source>
</reference>
<protein>
    <submittedName>
        <fullName evidence="1">Uncharacterized protein</fullName>
    </submittedName>
</protein>
<gene>
    <name evidence="1" type="ORF">IWZ03DRAFT_204295</name>
</gene>
<accession>A0ABR1KK61</accession>
<evidence type="ECO:0000313" key="2">
    <source>
        <dbReference type="Proteomes" id="UP001363622"/>
    </source>
</evidence>
<keyword evidence="2" id="KW-1185">Reference proteome</keyword>
<comment type="caution">
    <text evidence="1">The sequence shown here is derived from an EMBL/GenBank/DDBJ whole genome shotgun (WGS) entry which is preliminary data.</text>
</comment>
<dbReference type="Proteomes" id="UP001363622">
    <property type="component" value="Unassembled WGS sequence"/>
</dbReference>
<dbReference type="EMBL" id="JBBPHU010000007">
    <property type="protein sequence ID" value="KAK7515493.1"/>
    <property type="molecule type" value="Genomic_DNA"/>
</dbReference>
<evidence type="ECO:0000313" key="1">
    <source>
        <dbReference type="EMBL" id="KAK7515493.1"/>
    </source>
</evidence>
<proteinExistence type="predicted"/>